<dbReference type="GO" id="GO:0008270">
    <property type="term" value="F:zinc ion binding"/>
    <property type="evidence" value="ECO:0007669"/>
    <property type="project" value="UniProtKB-KW"/>
</dbReference>
<dbReference type="Gene3D" id="3.30.40.10">
    <property type="entry name" value="Zinc/RING finger domain, C3HC4 (zinc finger)"/>
    <property type="match status" value="1"/>
</dbReference>
<feature type="region of interest" description="Disordered" evidence="9">
    <location>
        <begin position="100"/>
        <end position="181"/>
    </location>
</feature>
<feature type="compositionally biased region" description="Basic and acidic residues" evidence="9">
    <location>
        <begin position="154"/>
        <end position="164"/>
    </location>
</feature>
<feature type="domain" description="SH3" evidence="10">
    <location>
        <begin position="773"/>
        <end position="832"/>
    </location>
</feature>
<keyword evidence="5" id="KW-0862">Zinc</keyword>
<keyword evidence="13" id="KW-1185">Reference proteome</keyword>
<dbReference type="PANTHER" id="PTHR16079">
    <property type="entry name" value="UBIQUITIN LIGASE PROTEIN CHFR"/>
    <property type="match status" value="1"/>
</dbReference>
<keyword evidence="2 8" id="KW-0728">SH3 domain</keyword>
<feature type="compositionally biased region" description="Basic and acidic residues" evidence="9">
    <location>
        <begin position="263"/>
        <end position="277"/>
    </location>
</feature>
<dbReference type="PROSITE" id="PS00518">
    <property type="entry name" value="ZF_RING_1"/>
    <property type="match status" value="1"/>
</dbReference>
<dbReference type="GO" id="GO:0016567">
    <property type="term" value="P:protein ubiquitination"/>
    <property type="evidence" value="ECO:0007669"/>
    <property type="project" value="TreeGrafter"/>
</dbReference>
<comment type="similarity">
    <text evidence="1">Belongs to the SH3RF family.</text>
</comment>
<dbReference type="InterPro" id="IPR013083">
    <property type="entry name" value="Znf_RING/FYVE/PHD"/>
</dbReference>
<dbReference type="AlphaFoldDB" id="A0AAV9JMP0"/>
<gene>
    <name evidence="12" type="ORF">LTR36_001755</name>
</gene>
<comment type="caution">
    <text evidence="12">The sequence shown here is derived from an EMBL/GenBank/DDBJ whole genome shotgun (WGS) entry which is preliminary data.</text>
</comment>
<accession>A0AAV9JMP0</accession>
<evidence type="ECO:0000313" key="12">
    <source>
        <dbReference type="EMBL" id="KAK4546538.1"/>
    </source>
</evidence>
<dbReference type="SUPFAM" id="SSF50044">
    <property type="entry name" value="SH3-domain"/>
    <property type="match status" value="1"/>
</dbReference>
<evidence type="ECO:0000256" key="3">
    <source>
        <dbReference type="ARBA" id="ARBA00022723"/>
    </source>
</evidence>
<name>A0AAV9JMP0_9PEZI</name>
<protein>
    <submittedName>
        <fullName evidence="12">Uncharacterized protein</fullName>
    </submittedName>
</protein>
<keyword evidence="3" id="KW-0479">Metal-binding</keyword>
<feature type="compositionally biased region" description="Basic and acidic residues" evidence="9">
    <location>
        <begin position="100"/>
        <end position="112"/>
    </location>
</feature>
<organism evidence="12 13">
    <name type="scientific">Oleoguttula mirabilis</name>
    <dbReference type="NCBI Taxonomy" id="1507867"/>
    <lineage>
        <taxon>Eukaryota</taxon>
        <taxon>Fungi</taxon>
        <taxon>Dikarya</taxon>
        <taxon>Ascomycota</taxon>
        <taxon>Pezizomycotina</taxon>
        <taxon>Dothideomycetes</taxon>
        <taxon>Dothideomycetidae</taxon>
        <taxon>Mycosphaerellales</taxon>
        <taxon>Teratosphaeriaceae</taxon>
        <taxon>Oleoguttula</taxon>
    </lineage>
</organism>
<dbReference type="PANTHER" id="PTHR16079:SF4">
    <property type="entry name" value="E3 UBIQUITIN-PROTEIN LIGASE CHFR"/>
    <property type="match status" value="1"/>
</dbReference>
<evidence type="ECO:0000256" key="2">
    <source>
        <dbReference type="ARBA" id="ARBA00022443"/>
    </source>
</evidence>
<evidence type="ECO:0000259" key="11">
    <source>
        <dbReference type="PROSITE" id="PS50089"/>
    </source>
</evidence>
<dbReference type="Pfam" id="PF00097">
    <property type="entry name" value="zf-C3HC4"/>
    <property type="match status" value="1"/>
</dbReference>
<sequence length="832" mass="93465">MAEGQKSGDGGDGLLDMEKELTCSICTDILYQPLTLLDCLHTFCGSCLREWFAWQAASATTNRRTTHPYTCPSCRDSVRGTKADWRLTTLLEGYLKANPDRAKSDDEKEEMRKHYKPGDNVTPKVEIRREESDSEDERLLAEVRDLSMANVDPETARRRADRAARSGRHRRREDGASGTNTQYRSLQEHDADEPQVEHQPSLRSLLSASPIQSLDVQQEIVRSIYADGLLDGIDIDNLTPEQEEELTERIAEAYRRRQRRRDRSGTRERRTRNERSPPQRTSAGAENQSRHHARTESASSQQPRTRPPVSRPHLFEQNLQEPATRHGRSVSSTRQRANRSASRTDGSTPVTPASRSATDLSERPTTAEAARDRRRRLSSNARSTTDPQGDQLRTDARRMRATSGNNRDVSSEVIQSAHPLEVMRRQAGPANNSSPSLPTSFSNTAPTSQFAVRPATSTAGFAPEHIASTTPVPELVSATHTVPITPSLSCKHCNKADIQYTLHYHCPWCRNGSFDLCLSCYRDGQGCDHWYGFGYMAYERWRRLAPPEGWPTGYERPHTLVPRRYVKQERPLSSQEPEQLQEGAFCESCSAFANECYWYCFHCLEGAWGFCNACAQQGRHCTHPLLPVAHQNSLRQAHPDPAKASFAQMPHLRQDSYVVLPVLTDCDICRRPIPPNSTRFHCHQCSNGDYDICTECYYSLVATGKISQANGPNSWRRCLQGHRMTIVGYQDMPEGGQQRVIVRGQVGGRRHKDEDADVAKARSTAAPPPADSSLGARCLSLWSYFPREGVADELTFPKNAEVTEMDDMNGDWSIGVYAGNVGLFPSNHVRKL</sequence>
<dbReference type="SMART" id="SM00184">
    <property type="entry name" value="RING"/>
    <property type="match status" value="1"/>
</dbReference>
<dbReference type="InterPro" id="IPR001841">
    <property type="entry name" value="Znf_RING"/>
</dbReference>
<dbReference type="SUPFAM" id="SSF57850">
    <property type="entry name" value="RING/U-box"/>
    <property type="match status" value="3"/>
</dbReference>
<dbReference type="Proteomes" id="UP001324427">
    <property type="component" value="Unassembled WGS sequence"/>
</dbReference>
<evidence type="ECO:0000256" key="8">
    <source>
        <dbReference type="PROSITE-ProRule" id="PRU00192"/>
    </source>
</evidence>
<feature type="compositionally biased region" description="Polar residues" evidence="9">
    <location>
        <begin position="329"/>
        <end position="359"/>
    </location>
</feature>
<dbReference type="Gene3D" id="2.30.30.40">
    <property type="entry name" value="SH3 Domains"/>
    <property type="match status" value="1"/>
</dbReference>
<dbReference type="PROSITE" id="PS50089">
    <property type="entry name" value="ZF_RING_2"/>
    <property type="match status" value="1"/>
</dbReference>
<feature type="domain" description="RING-type" evidence="11">
    <location>
        <begin position="23"/>
        <end position="75"/>
    </location>
</feature>
<feature type="region of interest" description="Disordered" evidence="9">
    <location>
        <begin position="253"/>
        <end position="395"/>
    </location>
</feature>
<reference evidence="12 13" key="1">
    <citation type="submission" date="2021-11" db="EMBL/GenBank/DDBJ databases">
        <title>Black yeast isolated from Biological Soil Crust.</title>
        <authorList>
            <person name="Kurbessoian T."/>
        </authorList>
    </citation>
    <scope>NUCLEOTIDE SEQUENCE [LARGE SCALE GENOMIC DNA]</scope>
    <source>
        <strain evidence="12 13">CCFEE 5522</strain>
    </source>
</reference>
<feature type="region of interest" description="Disordered" evidence="9">
    <location>
        <begin position="747"/>
        <end position="772"/>
    </location>
</feature>
<dbReference type="Gene3D" id="3.30.60.90">
    <property type="match status" value="1"/>
</dbReference>
<feature type="compositionally biased region" description="Basic and acidic residues" evidence="9">
    <location>
        <begin position="751"/>
        <end position="760"/>
    </location>
</feature>
<evidence type="ECO:0000313" key="13">
    <source>
        <dbReference type="Proteomes" id="UP001324427"/>
    </source>
</evidence>
<evidence type="ECO:0000259" key="10">
    <source>
        <dbReference type="PROSITE" id="PS50002"/>
    </source>
</evidence>
<dbReference type="PROSITE" id="PS50002">
    <property type="entry name" value="SH3"/>
    <property type="match status" value="1"/>
</dbReference>
<dbReference type="InterPro" id="IPR017907">
    <property type="entry name" value="Znf_RING_CS"/>
</dbReference>
<dbReference type="GO" id="GO:0004842">
    <property type="term" value="F:ubiquitin-protein transferase activity"/>
    <property type="evidence" value="ECO:0007669"/>
    <property type="project" value="TreeGrafter"/>
</dbReference>
<keyword evidence="6" id="KW-0832">Ubl conjugation</keyword>
<dbReference type="InterPro" id="IPR052256">
    <property type="entry name" value="E3_ubiquitin-ligase_CHFR"/>
</dbReference>
<evidence type="ECO:0000256" key="1">
    <source>
        <dbReference type="ARBA" id="ARBA00008649"/>
    </source>
</evidence>
<dbReference type="GO" id="GO:0005634">
    <property type="term" value="C:nucleus"/>
    <property type="evidence" value="ECO:0007669"/>
    <property type="project" value="TreeGrafter"/>
</dbReference>
<keyword evidence="4 7" id="KW-0863">Zinc-finger</keyword>
<evidence type="ECO:0000256" key="4">
    <source>
        <dbReference type="ARBA" id="ARBA00022771"/>
    </source>
</evidence>
<feature type="compositionally biased region" description="Polar residues" evidence="9">
    <location>
        <begin position="278"/>
        <end position="287"/>
    </location>
</feature>
<dbReference type="GO" id="GO:0006511">
    <property type="term" value="P:ubiquitin-dependent protein catabolic process"/>
    <property type="evidence" value="ECO:0007669"/>
    <property type="project" value="TreeGrafter"/>
</dbReference>
<proteinExistence type="inferred from homology"/>
<evidence type="ECO:0000256" key="6">
    <source>
        <dbReference type="ARBA" id="ARBA00022843"/>
    </source>
</evidence>
<dbReference type="InterPro" id="IPR043145">
    <property type="entry name" value="Znf_ZZ_sf"/>
</dbReference>
<evidence type="ECO:0000256" key="7">
    <source>
        <dbReference type="PROSITE-ProRule" id="PRU00175"/>
    </source>
</evidence>
<evidence type="ECO:0000256" key="9">
    <source>
        <dbReference type="SAM" id="MobiDB-lite"/>
    </source>
</evidence>
<evidence type="ECO:0000256" key="5">
    <source>
        <dbReference type="ARBA" id="ARBA00022833"/>
    </source>
</evidence>
<dbReference type="InterPro" id="IPR036028">
    <property type="entry name" value="SH3-like_dom_sf"/>
</dbReference>
<dbReference type="EMBL" id="JAVFHQ010000014">
    <property type="protein sequence ID" value="KAK4546538.1"/>
    <property type="molecule type" value="Genomic_DNA"/>
</dbReference>
<dbReference type="InterPro" id="IPR001452">
    <property type="entry name" value="SH3_domain"/>
</dbReference>
<feature type="compositionally biased region" description="Basic and acidic residues" evidence="9">
    <location>
        <begin position="125"/>
        <end position="145"/>
    </location>
</feature>
<dbReference type="InterPro" id="IPR018957">
    <property type="entry name" value="Znf_C3HC4_RING-type"/>
</dbReference>